<sequence length="136" mass="15558">MLLKKLILLSTLLILIVACKCNIMTVNKFKVMPGAPTGAPFFKYEIKIRISQETTFKSLVINNSIIKQFSVTNLDTKMQSDNRFVYPKGYYIISCKPENLYDNTKDVDTVTLFYNEGDNNKKISKVIDSFSVIQLK</sequence>
<proteinExistence type="predicted"/>
<evidence type="ECO:0000313" key="2">
    <source>
        <dbReference type="Proteomes" id="UP000248703"/>
    </source>
</evidence>
<dbReference type="AlphaFoldDB" id="A0A327RPZ0"/>
<organism evidence="1 2">
    <name type="scientific">Olleya aquimaris</name>
    <dbReference type="NCBI Taxonomy" id="639310"/>
    <lineage>
        <taxon>Bacteria</taxon>
        <taxon>Pseudomonadati</taxon>
        <taxon>Bacteroidota</taxon>
        <taxon>Flavobacteriia</taxon>
        <taxon>Flavobacteriales</taxon>
        <taxon>Flavobacteriaceae</taxon>
    </lineage>
</organism>
<name>A0A327RPZ0_9FLAO</name>
<comment type="caution">
    <text evidence="1">The sequence shown here is derived from an EMBL/GenBank/DDBJ whole genome shotgun (WGS) entry which is preliminary data.</text>
</comment>
<keyword evidence="2" id="KW-1185">Reference proteome</keyword>
<reference evidence="1 2" key="1">
    <citation type="submission" date="2018-06" db="EMBL/GenBank/DDBJ databases">
        <title>Genomic Encyclopedia of Archaeal and Bacterial Type Strains, Phase II (KMG-II): from individual species to whole genera.</title>
        <authorList>
            <person name="Goeker M."/>
        </authorList>
    </citation>
    <scope>NUCLEOTIDE SEQUENCE [LARGE SCALE GENOMIC DNA]</scope>
    <source>
        <strain evidence="1 2">DSM 24464</strain>
    </source>
</reference>
<gene>
    <name evidence="1" type="ORF">LY08_00381</name>
</gene>
<accession>A0A327RPZ0</accession>
<dbReference type="PROSITE" id="PS51257">
    <property type="entry name" value="PROKAR_LIPOPROTEIN"/>
    <property type="match status" value="1"/>
</dbReference>
<dbReference type="Proteomes" id="UP000248703">
    <property type="component" value="Unassembled WGS sequence"/>
</dbReference>
<evidence type="ECO:0000313" key="1">
    <source>
        <dbReference type="EMBL" id="RAJ18108.1"/>
    </source>
</evidence>
<protein>
    <recommendedName>
        <fullName evidence="3">Lipoprotein</fullName>
    </recommendedName>
</protein>
<dbReference type="EMBL" id="QLLO01000001">
    <property type="protein sequence ID" value="RAJ18108.1"/>
    <property type="molecule type" value="Genomic_DNA"/>
</dbReference>
<evidence type="ECO:0008006" key="3">
    <source>
        <dbReference type="Google" id="ProtNLM"/>
    </source>
</evidence>